<sequence length="135" mass="15950">MAQSSQEHEIDKVEWAEPLDDEIDELQLTKAPRDYRTIRGELCVPCLELMLSTDNITCLRDSNCDACRLCRESKRKCRKIPAQFDSKVHKLLETPLHRRGQLIRDLLSQVWEFEKAFNIHKKTRKKVNQEDPRQC</sequence>
<gene>
    <name evidence="1" type="ORF">N7458_000868</name>
</gene>
<protein>
    <submittedName>
        <fullName evidence="1">Uncharacterized protein</fullName>
    </submittedName>
</protein>
<dbReference type="EMBL" id="JAPVEA010000001">
    <property type="protein sequence ID" value="KAJ5465182.1"/>
    <property type="molecule type" value="Genomic_DNA"/>
</dbReference>
<reference evidence="1" key="1">
    <citation type="submission" date="2022-12" db="EMBL/GenBank/DDBJ databases">
        <authorList>
            <person name="Petersen C."/>
        </authorList>
    </citation>
    <scope>NUCLEOTIDE SEQUENCE</scope>
    <source>
        <strain evidence="1">IBT 16125</strain>
    </source>
</reference>
<dbReference type="GeneID" id="81594505"/>
<dbReference type="RefSeq" id="XP_056772029.1">
    <property type="nucleotide sequence ID" value="XM_056904262.1"/>
</dbReference>
<dbReference type="Proteomes" id="UP001213681">
    <property type="component" value="Unassembled WGS sequence"/>
</dbReference>
<name>A0AAD6CH39_9EURO</name>
<organism evidence="1 2">
    <name type="scientific">Penicillium daleae</name>
    <dbReference type="NCBI Taxonomy" id="63821"/>
    <lineage>
        <taxon>Eukaryota</taxon>
        <taxon>Fungi</taxon>
        <taxon>Dikarya</taxon>
        <taxon>Ascomycota</taxon>
        <taxon>Pezizomycotina</taxon>
        <taxon>Eurotiomycetes</taxon>
        <taxon>Eurotiomycetidae</taxon>
        <taxon>Eurotiales</taxon>
        <taxon>Aspergillaceae</taxon>
        <taxon>Penicillium</taxon>
    </lineage>
</organism>
<dbReference type="AlphaFoldDB" id="A0AAD6CH39"/>
<proteinExistence type="predicted"/>
<evidence type="ECO:0000313" key="1">
    <source>
        <dbReference type="EMBL" id="KAJ5465182.1"/>
    </source>
</evidence>
<accession>A0AAD6CH39</accession>
<evidence type="ECO:0000313" key="2">
    <source>
        <dbReference type="Proteomes" id="UP001213681"/>
    </source>
</evidence>
<keyword evidence="2" id="KW-1185">Reference proteome</keyword>
<reference evidence="1" key="2">
    <citation type="journal article" date="2023" name="IMA Fungus">
        <title>Comparative genomic study of the Penicillium genus elucidates a diverse pangenome and 15 lateral gene transfer events.</title>
        <authorList>
            <person name="Petersen C."/>
            <person name="Sorensen T."/>
            <person name="Nielsen M.R."/>
            <person name="Sondergaard T.E."/>
            <person name="Sorensen J.L."/>
            <person name="Fitzpatrick D.A."/>
            <person name="Frisvad J.C."/>
            <person name="Nielsen K.L."/>
        </authorList>
    </citation>
    <scope>NUCLEOTIDE SEQUENCE</scope>
    <source>
        <strain evidence="1">IBT 16125</strain>
    </source>
</reference>
<comment type="caution">
    <text evidence="1">The sequence shown here is derived from an EMBL/GenBank/DDBJ whole genome shotgun (WGS) entry which is preliminary data.</text>
</comment>